<proteinExistence type="predicted"/>
<evidence type="ECO:0000256" key="1">
    <source>
        <dbReference type="SAM" id="Phobius"/>
    </source>
</evidence>
<name>A0A2M6XCX6_9BACT</name>
<protein>
    <submittedName>
        <fullName evidence="2">Uncharacterized protein</fullName>
    </submittedName>
</protein>
<sequence length="103" mass="11225">MAIWEDPKCTIGGVATLQGFECIFKIILNIAAQLGVLLLFILLIMGGFKYMTSGGDPKASASASQTITYAIFGLVMLVIIWLIMKFIWQFTGVDVLNFSIPSS</sequence>
<gene>
    <name evidence="2" type="ORF">COT44_03465</name>
</gene>
<feature type="transmembrane region" description="Helical" evidence="1">
    <location>
        <begin position="26"/>
        <end position="48"/>
    </location>
</feature>
<organism evidence="2 3">
    <name type="scientific">Candidatus Shapirobacteria bacterium CG08_land_8_20_14_0_20_39_18</name>
    <dbReference type="NCBI Taxonomy" id="1974883"/>
    <lineage>
        <taxon>Bacteria</taxon>
        <taxon>Candidatus Shapironibacteriota</taxon>
    </lineage>
</organism>
<dbReference type="AlphaFoldDB" id="A0A2M6XCX6"/>
<dbReference type="InterPro" id="IPR043993">
    <property type="entry name" value="T4SS_pilin"/>
</dbReference>
<keyword evidence="1" id="KW-0812">Transmembrane</keyword>
<dbReference type="Proteomes" id="UP000228996">
    <property type="component" value="Unassembled WGS sequence"/>
</dbReference>
<dbReference type="Pfam" id="PF18895">
    <property type="entry name" value="T4SS_pilin"/>
    <property type="match status" value="1"/>
</dbReference>
<keyword evidence="1" id="KW-0472">Membrane</keyword>
<comment type="caution">
    <text evidence="2">The sequence shown here is derived from an EMBL/GenBank/DDBJ whole genome shotgun (WGS) entry which is preliminary data.</text>
</comment>
<reference evidence="3" key="1">
    <citation type="submission" date="2017-09" db="EMBL/GenBank/DDBJ databases">
        <title>Depth-based differentiation of microbial function through sediment-hosted aquifers and enrichment of novel symbionts in the deep terrestrial subsurface.</title>
        <authorList>
            <person name="Probst A.J."/>
            <person name="Ladd B."/>
            <person name="Jarett J.K."/>
            <person name="Geller-Mcgrath D.E."/>
            <person name="Sieber C.M.K."/>
            <person name="Emerson J.B."/>
            <person name="Anantharaman K."/>
            <person name="Thomas B.C."/>
            <person name="Malmstrom R."/>
            <person name="Stieglmeier M."/>
            <person name="Klingl A."/>
            <person name="Woyke T."/>
            <person name="Ryan C.M."/>
            <person name="Banfield J.F."/>
        </authorList>
    </citation>
    <scope>NUCLEOTIDE SEQUENCE [LARGE SCALE GENOMIC DNA]</scope>
</reference>
<feature type="transmembrane region" description="Helical" evidence="1">
    <location>
        <begin position="69"/>
        <end position="88"/>
    </location>
</feature>
<evidence type="ECO:0000313" key="3">
    <source>
        <dbReference type="Proteomes" id="UP000228996"/>
    </source>
</evidence>
<accession>A0A2M6XCX6</accession>
<evidence type="ECO:0000313" key="2">
    <source>
        <dbReference type="EMBL" id="PIU03477.1"/>
    </source>
</evidence>
<dbReference type="EMBL" id="PEYO01000017">
    <property type="protein sequence ID" value="PIU03477.1"/>
    <property type="molecule type" value="Genomic_DNA"/>
</dbReference>
<keyword evidence="1" id="KW-1133">Transmembrane helix</keyword>